<evidence type="ECO:0000256" key="2">
    <source>
        <dbReference type="ARBA" id="ARBA00022747"/>
    </source>
</evidence>
<dbReference type="PANTHER" id="PTHR30408:SF12">
    <property type="entry name" value="TYPE I RESTRICTION ENZYME MJAVIII SPECIFICITY SUBUNIT"/>
    <property type="match status" value="1"/>
</dbReference>
<dbReference type="InterPro" id="IPR044946">
    <property type="entry name" value="Restrct_endonuc_typeI_TRD_sf"/>
</dbReference>
<dbReference type="InterPro" id="IPR000055">
    <property type="entry name" value="Restrct_endonuc_typeI_TRD"/>
</dbReference>
<dbReference type="Gene3D" id="3.90.220.20">
    <property type="entry name" value="DNA methylase specificity domains"/>
    <property type="match status" value="1"/>
</dbReference>
<sequence length="146" mass="16539">MIDPYDFQNLKLPDIAEYECAKAGHIYPAGTSTLQISATQGQIGFLKKPSEVEPKYVAIVPIAGVNPMYLNVVLQKNIQQFMHVFKAGINIQFDELANFKVQLHNVETQVAIAQLFSNLDDKIEVGIQIDQQLKNQKQWMLSKMFI</sequence>
<dbReference type="RefSeq" id="WP_248706300.1">
    <property type="nucleotide sequence ID" value="NZ_CAKOEU010000004.1"/>
</dbReference>
<comment type="similarity">
    <text evidence="1">Belongs to the type-I restriction system S methylase family.</text>
</comment>
<gene>
    <name evidence="5" type="ORF">LMG032447_00898</name>
</gene>
<keyword evidence="2" id="KW-0680">Restriction system</keyword>
<evidence type="ECO:0000256" key="3">
    <source>
        <dbReference type="ARBA" id="ARBA00023125"/>
    </source>
</evidence>
<evidence type="ECO:0000259" key="4">
    <source>
        <dbReference type="Pfam" id="PF01420"/>
    </source>
</evidence>
<reference evidence="5" key="1">
    <citation type="submission" date="2022-03" db="EMBL/GenBank/DDBJ databases">
        <authorList>
            <person name="Hettiarachchi G."/>
        </authorList>
    </citation>
    <scope>NUCLEOTIDE SEQUENCE</scope>
    <source>
        <strain evidence="5">LMG 32447</strain>
    </source>
</reference>
<dbReference type="EMBL" id="CAKOEU010000004">
    <property type="protein sequence ID" value="CAH1854653.1"/>
    <property type="molecule type" value="Genomic_DNA"/>
</dbReference>
<dbReference type="Proteomes" id="UP000838102">
    <property type="component" value="Unassembled WGS sequence"/>
</dbReference>
<proteinExistence type="inferred from homology"/>
<dbReference type="InterPro" id="IPR052021">
    <property type="entry name" value="Type-I_RS_S_subunit"/>
</dbReference>
<evidence type="ECO:0000313" key="5">
    <source>
        <dbReference type="EMBL" id="CAH1854653.1"/>
    </source>
</evidence>
<name>A0ABN8HE35_9LACO</name>
<dbReference type="PANTHER" id="PTHR30408">
    <property type="entry name" value="TYPE-1 RESTRICTION ENZYME ECOKI SPECIFICITY PROTEIN"/>
    <property type="match status" value="1"/>
</dbReference>
<dbReference type="Pfam" id="PF01420">
    <property type="entry name" value="Methylase_S"/>
    <property type="match status" value="1"/>
</dbReference>
<dbReference type="Gene3D" id="1.10.287.1120">
    <property type="entry name" value="Bipartite methylase S protein"/>
    <property type="match status" value="1"/>
</dbReference>
<dbReference type="SUPFAM" id="SSF116734">
    <property type="entry name" value="DNA methylase specificity domain"/>
    <property type="match status" value="1"/>
</dbReference>
<protein>
    <recommendedName>
        <fullName evidence="4">Type I restriction modification DNA specificity domain-containing protein</fullName>
    </recommendedName>
</protein>
<evidence type="ECO:0000313" key="6">
    <source>
        <dbReference type="Proteomes" id="UP000838102"/>
    </source>
</evidence>
<evidence type="ECO:0000256" key="1">
    <source>
        <dbReference type="ARBA" id="ARBA00010923"/>
    </source>
</evidence>
<accession>A0ABN8HE35</accession>
<feature type="domain" description="Type I restriction modification DNA specificity" evidence="4">
    <location>
        <begin position="26"/>
        <end position="134"/>
    </location>
</feature>
<comment type="caution">
    <text evidence="5">The sequence shown here is derived from an EMBL/GenBank/DDBJ whole genome shotgun (WGS) entry which is preliminary data.</text>
</comment>
<keyword evidence="3" id="KW-0238">DNA-binding</keyword>
<organism evidence="5 6">
    <name type="scientific">Convivina praedatoris</name>
    <dbReference type="NCBI Taxonomy" id="2880963"/>
    <lineage>
        <taxon>Bacteria</taxon>
        <taxon>Bacillati</taxon>
        <taxon>Bacillota</taxon>
        <taxon>Bacilli</taxon>
        <taxon>Lactobacillales</taxon>
        <taxon>Lactobacillaceae</taxon>
        <taxon>Convivina</taxon>
    </lineage>
</organism>
<keyword evidence="6" id="KW-1185">Reference proteome</keyword>